<evidence type="ECO:0000313" key="2">
    <source>
        <dbReference type="EMBL" id="CUO67510.1"/>
    </source>
</evidence>
<dbReference type="Proteomes" id="UP000095746">
    <property type="component" value="Unassembled WGS sequence"/>
</dbReference>
<dbReference type="AlphaFoldDB" id="A0A174H368"/>
<organism evidence="2 3">
    <name type="scientific">Flavonifractor plautii</name>
    <name type="common">Fusobacterium plautii</name>
    <dbReference type="NCBI Taxonomy" id="292800"/>
    <lineage>
        <taxon>Bacteria</taxon>
        <taxon>Bacillati</taxon>
        <taxon>Bacillota</taxon>
        <taxon>Clostridia</taxon>
        <taxon>Eubacteriales</taxon>
        <taxon>Oscillospiraceae</taxon>
        <taxon>Flavonifractor</taxon>
    </lineage>
</organism>
<reference evidence="2 3" key="1">
    <citation type="submission" date="2015-09" db="EMBL/GenBank/DDBJ databases">
        <authorList>
            <consortium name="Pathogen Informatics"/>
        </authorList>
    </citation>
    <scope>NUCLEOTIDE SEQUENCE [LARGE SCALE GENOMIC DNA]</scope>
    <source>
        <strain evidence="2 3">2789STDY5608854</strain>
    </source>
</reference>
<sequence length="87" mass="9413">MPYMMGHHSGASVSPSRSGSPRRQARMRRHFSCTSQPMLVRSGSSPAVVSTITACCRRAALEPAVSTSHSLRLGWAWSSSIIIALKE</sequence>
<feature type="compositionally biased region" description="Low complexity" evidence="1">
    <location>
        <begin position="9"/>
        <end position="22"/>
    </location>
</feature>
<evidence type="ECO:0000256" key="1">
    <source>
        <dbReference type="SAM" id="MobiDB-lite"/>
    </source>
</evidence>
<feature type="region of interest" description="Disordered" evidence="1">
    <location>
        <begin position="1"/>
        <end position="28"/>
    </location>
</feature>
<gene>
    <name evidence="2" type="ORF">ERS852411_01956</name>
</gene>
<protein>
    <submittedName>
        <fullName evidence="2">Uncharacterized protein</fullName>
    </submittedName>
</protein>
<dbReference type="EMBL" id="CYZT01000140">
    <property type="protein sequence ID" value="CUO67510.1"/>
    <property type="molecule type" value="Genomic_DNA"/>
</dbReference>
<evidence type="ECO:0000313" key="3">
    <source>
        <dbReference type="Proteomes" id="UP000095746"/>
    </source>
</evidence>
<proteinExistence type="predicted"/>
<name>A0A174H368_FLAPL</name>
<accession>A0A174H368</accession>